<feature type="compositionally biased region" description="Low complexity" evidence="1">
    <location>
        <begin position="141"/>
        <end position="167"/>
    </location>
</feature>
<evidence type="ECO:0000313" key="3">
    <source>
        <dbReference type="Proteomes" id="UP000054304"/>
    </source>
</evidence>
<accession>A0A0C7NCH9</accession>
<dbReference type="EMBL" id="LN736367">
    <property type="protein sequence ID" value="CEP63361.1"/>
    <property type="molecule type" value="Genomic_DNA"/>
</dbReference>
<dbReference type="Proteomes" id="UP000054304">
    <property type="component" value="Unassembled WGS sequence"/>
</dbReference>
<dbReference type="AlphaFoldDB" id="A0A0C7NCH9"/>
<evidence type="ECO:0000256" key="1">
    <source>
        <dbReference type="SAM" id="MobiDB-lite"/>
    </source>
</evidence>
<name>A0A0C7NCH9_9SACH</name>
<proteinExistence type="predicted"/>
<keyword evidence="3" id="KW-1185">Reference proteome</keyword>
<evidence type="ECO:0000313" key="2">
    <source>
        <dbReference type="EMBL" id="CEP63361.1"/>
    </source>
</evidence>
<feature type="region of interest" description="Disordered" evidence="1">
    <location>
        <begin position="93"/>
        <end position="167"/>
    </location>
</feature>
<organism evidence="2 3">
    <name type="scientific">Lachancea lanzarotensis</name>
    <dbReference type="NCBI Taxonomy" id="1245769"/>
    <lineage>
        <taxon>Eukaryota</taxon>
        <taxon>Fungi</taxon>
        <taxon>Dikarya</taxon>
        <taxon>Ascomycota</taxon>
        <taxon>Saccharomycotina</taxon>
        <taxon>Saccharomycetes</taxon>
        <taxon>Saccharomycetales</taxon>
        <taxon>Saccharomycetaceae</taxon>
        <taxon>Lachancea</taxon>
    </lineage>
</organism>
<feature type="compositionally biased region" description="Basic and acidic residues" evidence="1">
    <location>
        <begin position="98"/>
        <end position="107"/>
    </location>
</feature>
<feature type="compositionally biased region" description="Low complexity" evidence="1">
    <location>
        <begin position="39"/>
        <end position="50"/>
    </location>
</feature>
<gene>
    <name evidence="2" type="ORF">LALA0_S08e00672g</name>
</gene>
<feature type="compositionally biased region" description="Polar residues" evidence="1">
    <location>
        <begin position="16"/>
        <end position="26"/>
    </location>
</feature>
<reference evidence="2 3" key="1">
    <citation type="submission" date="2014-12" db="EMBL/GenBank/DDBJ databases">
        <authorList>
            <person name="Neuveglise Cecile"/>
        </authorList>
    </citation>
    <scope>NUCLEOTIDE SEQUENCE [LARGE SCALE GENOMIC DNA]</scope>
    <source>
        <strain evidence="2 3">CBS 12615</strain>
    </source>
</reference>
<dbReference type="HOGENOM" id="CLU_1594838_0_0_1"/>
<dbReference type="OrthoDB" id="4036555at2759"/>
<feature type="region of interest" description="Disordered" evidence="1">
    <location>
        <begin position="1"/>
        <end position="59"/>
    </location>
</feature>
<dbReference type="GeneID" id="34686862"/>
<sequence length="167" mass="18509">MNSKSPTKVRRALSGKNVNHRSNNFSPKRAELLPKAQSKRSSPTRTSPTKNGGDPLGKTSIFHFFEESAESQDLVTLKQEKLRSLKKNKPLLVADDENNAKHTEWSEQKVQISPARQPMADLNVDDHAGTWEVYTTENSESRSPSKSPSKSLSSKSIIGSSSIDSWS</sequence>
<dbReference type="RefSeq" id="XP_022629578.1">
    <property type="nucleotide sequence ID" value="XM_022770950.1"/>
</dbReference>
<protein>
    <submittedName>
        <fullName evidence="2">LALA0S08e00672g1_1</fullName>
    </submittedName>
</protein>